<dbReference type="EMBL" id="CP045898">
    <property type="protein sequence ID" value="QQP39773.1"/>
    <property type="molecule type" value="Genomic_DNA"/>
</dbReference>
<proteinExistence type="predicted"/>
<keyword evidence="2" id="KW-1185">Reference proteome</keyword>
<gene>
    <name evidence="1" type="ORF">FKW44_013591</name>
</gene>
<dbReference type="Proteomes" id="UP000595437">
    <property type="component" value="Chromosome 9"/>
</dbReference>
<organism evidence="1 2">
    <name type="scientific">Caligus rogercresseyi</name>
    <name type="common">Sea louse</name>
    <dbReference type="NCBI Taxonomy" id="217165"/>
    <lineage>
        <taxon>Eukaryota</taxon>
        <taxon>Metazoa</taxon>
        <taxon>Ecdysozoa</taxon>
        <taxon>Arthropoda</taxon>
        <taxon>Crustacea</taxon>
        <taxon>Multicrustacea</taxon>
        <taxon>Hexanauplia</taxon>
        <taxon>Copepoda</taxon>
        <taxon>Siphonostomatoida</taxon>
        <taxon>Caligidae</taxon>
        <taxon>Caligus</taxon>
    </lineage>
</organism>
<dbReference type="PANTHER" id="PTHR33244">
    <property type="entry name" value="INTEGRASE CATALYTIC DOMAIN-CONTAINING PROTEIN-RELATED"/>
    <property type="match status" value="1"/>
</dbReference>
<sequence>MKHLLLKSESWRTFKESLLEWRNIPRDNGLSPTKWLFGRRLRTSIPATSSAYERITEKTFSEARYKKERIKDLSTLHYNKKCKKLSRLNVGDDVVLQDPRSQRWESRGRISGVRGSGRSFVIRTDRGDLVRNRRFIRKNAEH</sequence>
<evidence type="ECO:0000313" key="1">
    <source>
        <dbReference type="EMBL" id="QQP39773.1"/>
    </source>
</evidence>
<name>A0A7T8JYF4_CALRO</name>
<dbReference type="PANTHER" id="PTHR33244:SF3">
    <property type="entry name" value="PEPTIDASE A2 DOMAIN-CONTAINING PROTEIN"/>
    <property type="match status" value="1"/>
</dbReference>
<reference evidence="2" key="1">
    <citation type="submission" date="2021-01" db="EMBL/GenBank/DDBJ databases">
        <title>Caligus Genome Assembly.</title>
        <authorList>
            <person name="Gallardo-Escarate C."/>
        </authorList>
    </citation>
    <scope>NUCLEOTIDE SEQUENCE [LARGE SCALE GENOMIC DNA]</scope>
</reference>
<protein>
    <submittedName>
        <fullName evidence="1">Uncharacterized protein</fullName>
    </submittedName>
</protein>
<accession>A0A7T8JYF4</accession>
<evidence type="ECO:0000313" key="2">
    <source>
        <dbReference type="Proteomes" id="UP000595437"/>
    </source>
</evidence>
<dbReference type="OrthoDB" id="8038132at2759"/>
<dbReference type="AlphaFoldDB" id="A0A7T8JYF4"/>